<feature type="region of interest" description="Disordered" evidence="1">
    <location>
        <begin position="436"/>
        <end position="499"/>
    </location>
</feature>
<sequence>MLSTIFALTASLAATASAFDCHGDYFSFFNRGDALSYQRLDPALFPGTQSAHLHSFDGGNALAASTDFEQTQTSTCTTARIKPDKSLYWRPSLFWNGNNTGFYRVPEKPTKIYYKFGDGDKWANATGFPEGFNMIAGNPLRRSDGPNPGGVRWACHQPDGRSAPVFSNGFPTGFTSCKYGFASEVTFPSCWNGEKLDPKNPSGHMAYPSGHIGIGIENCPTTHRAARFPTIFIEFWYDISPFDGKYSADKSPWAISNGDPTGYGFHADFLNGWEKGVLEKAIAKTGGCNCGCGCGQKEMEECFGAENVNNDRDAAFQSCSAKSSFGDEDAAPVLKALPGCNPLQSGPADATVVTGPSCAATTAPAPGGDKTSASAPEASKTPADVTSFPAVTPSVKMSKKVSRTPTVNSISSGVVKDDTDAKPPLTLSLLNKQYEHTPTASKNGVNPTSTTATPKDDAQPTSSATSTHKVPTKINLPSLSLASTPTPADRTGPPFTSSPPVYDKEKCKAPVYITVTPTVYVTAGLSATSCGSGTIYQTVTQTATVTVLA</sequence>
<comment type="caution">
    <text evidence="4">The sequence shown here is derived from an EMBL/GenBank/DDBJ whole genome shotgun (WGS) entry which is preliminary data.</text>
</comment>
<organism evidence="4 5">
    <name type="scientific">Cucurbitaria berberidis CBS 394.84</name>
    <dbReference type="NCBI Taxonomy" id="1168544"/>
    <lineage>
        <taxon>Eukaryota</taxon>
        <taxon>Fungi</taxon>
        <taxon>Dikarya</taxon>
        <taxon>Ascomycota</taxon>
        <taxon>Pezizomycotina</taxon>
        <taxon>Dothideomycetes</taxon>
        <taxon>Pleosporomycetidae</taxon>
        <taxon>Pleosporales</taxon>
        <taxon>Pleosporineae</taxon>
        <taxon>Cucurbitariaceae</taxon>
        <taxon>Cucurbitaria</taxon>
    </lineage>
</organism>
<evidence type="ECO:0000313" key="5">
    <source>
        <dbReference type="Proteomes" id="UP000800039"/>
    </source>
</evidence>
<dbReference type="PANTHER" id="PTHR43662">
    <property type="match status" value="1"/>
</dbReference>
<dbReference type="RefSeq" id="XP_040794312.1">
    <property type="nucleotide sequence ID" value="XM_040936861.1"/>
</dbReference>
<keyword evidence="2" id="KW-0732">Signal</keyword>
<feature type="region of interest" description="Disordered" evidence="1">
    <location>
        <begin position="361"/>
        <end position="386"/>
    </location>
</feature>
<evidence type="ECO:0000256" key="2">
    <source>
        <dbReference type="SAM" id="SignalP"/>
    </source>
</evidence>
<dbReference type="AlphaFoldDB" id="A0A9P4LF59"/>
<feature type="compositionally biased region" description="Polar residues" evidence="1">
    <location>
        <begin position="403"/>
        <end position="412"/>
    </location>
</feature>
<dbReference type="Pfam" id="PF09362">
    <property type="entry name" value="DUF1996"/>
    <property type="match status" value="1"/>
</dbReference>
<name>A0A9P4LF59_9PLEO</name>
<dbReference type="GeneID" id="63854111"/>
<dbReference type="OrthoDB" id="74764at2759"/>
<dbReference type="InterPro" id="IPR018535">
    <property type="entry name" value="DUF1996"/>
</dbReference>
<feature type="region of interest" description="Disordered" evidence="1">
    <location>
        <begin position="399"/>
        <end position="424"/>
    </location>
</feature>
<accession>A0A9P4LF59</accession>
<feature type="signal peptide" evidence="2">
    <location>
        <begin position="1"/>
        <end position="18"/>
    </location>
</feature>
<reference evidence="4" key="1">
    <citation type="submission" date="2020-01" db="EMBL/GenBank/DDBJ databases">
        <authorList>
            <consortium name="DOE Joint Genome Institute"/>
            <person name="Haridas S."/>
            <person name="Albert R."/>
            <person name="Binder M."/>
            <person name="Bloem J."/>
            <person name="Labutti K."/>
            <person name="Salamov A."/>
            <person name="Andreopoulos B."/>
            <person name="Baker S.E."/>
            <person name="Barry K."/>
            <person name="Bills G."/>
            <person name="Bluhm B.H."/>
            <person name="Cannon C."/>
            <person name="Castanera R."/>
            <person name="Culley D.E."/>
            <person name="Daum C."/>
            <person name="Ezra D."/>
            <person name="Gonzalez J.B."/>
            <person name="Henrissat B."/>
            <person name="Kuo A."/>
            <person name="Liang C."/>
            <person name="Lipzen A."/>
            <person name="Lutzoni F."/>
            <person name="Magnuson J."/>
            <person name="Mondo S."/>
            <person name="Nolan M."/>
            <person name="Ohm R."/>
            <person name="Pangilinan J."/>
            <person name="Park H.-J."/>
            <person name="Ramirez L."/>
            <person name="Alfaro M."/>
            <person name="Sun H."/>
            <person name="Tritt A."/>
            <person name="Yoshinaga Y."/>
            <person name="Zwiers L.-H."/>
            <person name="Turgeon B.G."/>
            <person name="Goodwin S.B."/>
            <person name="Spatafora J.W."/>
            <person name="Crous P.W."/>
            <person name="Grigoriev I.V."/>
        </authorList>
    </citation>
    <scope>NUCLEOTIDE SEQUENCE</scope>
    <source>
        <strain evidence="4">CBS 394.84</strain>
    </source>
</reference>
<evidence type="ECO:0000256" key="1">
    <source>
        <dbReference type="SAM" id="MobiDB-lite"/>
    </source>
</evidence>
<gene>
    <name evidence="4" type="ORF">K460DRAFT_40552</name>
</gene>
<dbReference type="Proteomes" id="UP000800039">
    <property type="component" value="Unassembled WGS sequence"/>
</dbReference>
<protein>
    <recommendedName>
        <fullName evidence="3">DUF1996 domain-containing protein</fullName>
    </recommendedName>
</protein>
<feature type="chain" id="PRO_5040194702" description="DUF1996 domain-containing protein" evidence="2">
    <location>
        <begin position="19"/>
        <end position="549"/>
    </location>
</feature>
<proteinExistence type="predicted"/>
<evidence type="ECO:0000313" key="4">
    <source>
        <dbReference type="EMBL" id="KAF1851749.1"/>
    </source>
</evidence>
<feature type="compositionally biased region" description="Polar residues" evidence="1">
    <location>
        <begin position="436"/>
        <end position="486"/>
    </location>
</feature>
<keyword evidence="5" id="KW-1185">Reference proteome</keyword>
<dbReference type="EMBL" id="ML976614">
    <property type="protein sequence ID" value="KAF1851749.1"/>
    <property type="molecule type" value="Genomic_DNA"/>
</dbReference>
<evidence type="ECO:0000259" key="3">
    <source>
        <dbReference type="Pfam" id="PF09362"/>
    </source>
</evidence>
<feature type="domain" description="DUF1996" evidence="3">
    <location>
        <begin position="41"/>
        <end position="273"/>
    </location>
</feature>
<dbReference type="PANTHER" id="PTHR43662:SF5">
    <property type="entry name" value="DUF1996 DOMAIN-CONTAINING PROTEIN"/>
    <property type="match status" value="1"/>
</dbReference>